<protein>
    <submittedName>
        <fullName evidence="1">NAD-dependent epimerase/dehydratase family protein</fullName>
    </submittedName>
</protein>
<dbReference type="Pfam" id="PF08732">
    <property type="entry name" value="HIM1"/>
    <property type="match status" value="1"/>
</dbReference>
<comment type="caution">
    <text evidence="1">The sequence shown here is derived from an EMBL/GenBank/DDBJ whole genome shotgun (WGS) entry which is preliminary data.</text>
</comment>
<accession>A0ABV7ZY26</accession>
<evidence type="ECO:0000313" key="2">
    <source>
        <dbReference type="Proteomes" id="UP001595617"/>
    </source>
</evidence>
<dbReference type="EMBL" id="JBHRYR010000003">
    <property type="protein sequence ID" value="MFC3852904.1"/>
    <property type="molecule type" value="Genomic_DNA"/>
</dbReference>
<name>A0ABV7ZY26_9GAMM</name>
<organism evidence="1 2">
    <name type="scientific">Saccharospirillum mangrovi</name>
    <dbReference type="NCBI Taxonomy" id="2161747"/>
    <lineage>
        <taxon>Bacteria</taxon>
        <taxon>Pseudomonadati</taxon>
        <taxon>Pseudomonadota</taxon>
        <taxon>Gammaproteobacteria</taxon>
        <taxon>Oceanospirillales</taxon>
        <taxon>Saccharospirillaceae</taxon>
        <taxon>Saccharospirillum</taxon>
    </lineage>
</organism>
<proteinExistence type="predicted"/>
<dbReference type="SUPFAM" id="SSF51735">
    <property type="entry name" value="NAD(P)-binding Rossmann-fold domains"/>
    <property type="match status" value="1"/>
</dbReference>
<dbReference type="Proteomes" id="UP001595617">
    <property type="component" value="Unassembled WGS sequence"/>
</dbReference>
<dbReference type="PANTHER" id="PTHR14097">
    <property type="entry name" value="OXIDOREDUCTASE HTATIP2"/>
    <property type="match status" value="1"/>
</dbReference>
<dbReference type="PANTHER" id="PTHR14097:SF7">
    <property type="entry name" value="OXIDOREDUCTASE HTATIP2"/>
    <property type="match status" value="1"/>
</dbReference>
<keyword evidence="2" id="KW-1185">Reference proteome</keyword>
<dbReference type="RefSeq" id="WP_380695550.1">
    <property type="nucleotide sequence ID" value="NZ_JBHRYR010000003.1"/>
</dbReference>
<reference evidence="2" key="1">
    <citation type="journal article" date="2019" name="Int. J. Syst. Evol. Microbiol.">
        <title>The Global Catalogue of Microorganisms (GCM) 10K type strain sequencing project: providing services to taxonomists for standard genome sequencing and annotation.</title>
        <authorList>
            <consortium name="The Broad Institute Genomics Platform"/>
            <consortium name="The Broad Institute Genome Sequencing Center for Infectious Disease"/>
            <person name="Wu L."/>
            <person name="Ma J."/>
        </authorList>
    </citation>
    <scope>NUCLEOTIDE SEQUENCE [LARGE SCALE GENOMIC DNA]</scope>
    <source>
        <strain evidence="2">IBRC 10765</strain>
    </source>
</reference>
<sequence>MSTNIKSAMLMGATGLVGSAALPLLAEQCENVWLPGRRLPEEAPSNSEFIATDFTDFTAFDKQLNEAPDVLCIAFGTTIKQAGSQARFQEIDYDYPLALARWAVGRGTQRVCLISAVGANAQSKVFYNRVKGALEDALYELPLRSLHILRPSLLLGPHAQRPMESISQKIFGPIAPLLPASIRPIEAKQLAQKLVACAIKPAGEGRVILEGKSLFN</sequence>
<dbReference type="InterPro" id="IPR014843">
    <property type="entry name" value="Him1/Fmp52"/>
</dbReference>
<dbReference type="Gene3D" id="3.40.50.720">
    <property type="entry name" value="NAD(P)-binding Rossmann-like Domain"/>
    <property type="match status" value="1"/>
</dbReference>
<gene>
    <name evidence="1" type="ORF">ACFOOG_08680</name>
</gene>
<dbReference type="InterPro" id="IPR036291">
    <property type="entry name" value="NAD(P)-bd_dom_sf"/>
</dbReference>
<evidence type="ECO:0000313" key="1">
    <source>
        <dbReference type="EMBL" id="MFC3852904.1"/>
    </source>
</evidence>